<keyword evidence="8" id="KW-1185">Reference proteome</keyword>
<evidence type="ECO:0000259" key="6">
    <source>
        <dbReference type="PROSITE" id="PS50937"/>
    </source>
</evidence>
<dbReference type="GO" id="GO:0003677">
    <property type="term" value="F:DNA binding"/>
    <property type="evidence" value="ECO:0007669"/>
    <property type="project" value="UniProtKB-KW"/>
</dbReference>
<dbReference type="RefSeq" id="WP_170142695.1">
    <property type="nucleotide sequence ID" value="NZ_BIFX01000003.1"/>
</dbReference>
<dbReference type="InterPro" id="IPR047057">
    <property type="entry name" value="MerR_fam"/>
</dbReference>
<gene>
    <name evidence="7" type="ORF">EI42_03408</name>
</gene>
<dbReference type="Proteomes" id="UP000248806">
    <property type="component" value="Unassembled WGS sequence"/>
</dbReference>
<protein>
    <submittedName>
        <fullName evidence="7">DNA-binding transcriptional MerR regulator</fullName>
    </submittedName>
</protein>
<evidence type="ECO:0000313" key="8">
    <source>
        <dbReference type="Proteomes" id="UP000248806"/>
    </source>
</evidence>
<dbReference type="CDD" id="cd00592">
    <property type="entry name" value="HTH_MerR-like"/>
    <property type="match status" value="1"/>
</dbReference>
<keyword evidence="1" id="KW-0678">Repressor</keyword>
<dbReference type="SMART" id="SM00422">
    <property type="entry name" value="HTH_MERR"/>
    <property type="match status" value="2"/>
</dbReference>
<evidence type="ECO:0000256" key="5">
    <source>
        <dbReference type="SAM" id="Coils"/>
    </source>
</evidence>
<keyword evidence="5" id="KW-0175">Coiled coil</keyword>
<name>A0A326U645_THEHA</name>
<dbReference type="PANTHER" id="PTHR30204:SF69">
    <property type="entry name" value="MERR-FAMILY TRANSCRIPTIONAL REGULATOR"/>
    <property type="match status" value="1"/>
</dbReference>
<dbReference type="GO" id="GO:0003700">
    <property type="term" value="F:DNA-binding transcription factor activity"/>
    <property type="evidence" value="ECO:0007669"/>
    <property type="project" value="InterPro"/>
</dbReference>
<evidence type="ECO:0000256" key="3">
    <source>
        <dbReference type="ARBA" id="ARBA00023125"/>
    </source>
</evidence>
<evidence type="ECO:0000256" key="4">
    <source>
        <dbReference type="ARBA" id="ARBA00023163"/>
    </source>
</evidence>
<keyword evidence="3 7" id="KW-0238">DNA-binding</keyword>
<dbReference type="InterPro" id="IPR009061">
    <property type="entry name" value="DNA-bd_dom_put_sf"/>
</dbReference>
<evidence type="ECO:0000313" key="7">
    <source>
        <dbReference type="EMBL" id="PZW28030.1"/>
    </source>
</evidence>
<dbReference type="PROSITE" id="PS50937">
    <property type="entry name" value="HTH_MERR_2"/>
    <property type="match status" value="2"/>
</dbReference>
<proteinExistence type="predicted"/>
<feature type="domain" description="HTH merR-type" evidence="6">
    <location>
        <begin position="123"/>
        <end position="192"/>
    </location>
</feature>
<organism evidence="7 8">
    <name type="scientific">Thermosporothrix hazakensis</name>
    <dbReference type="NCBI Taxonomy" id="644383"/>
    <lineage>
        <taxon>Bacteria</taxon>
        <taxon>Bacillati</taxon>
        <taxon>Chloroflexota</taxon>
        <taxon>Ktedonobacteria</taxon>
        <taxon>Ktedonobacterales</taxon>
        <taxon>Thermosporotrichaceae</taxon>
        <taxon>Thermosporothrix</taxon>
    </lineage>
</organism>
<dbReference type="Gene3D" id="1.10.1660.10">
    <property type="match status" value="2"/>
</dbReference>
<dbReference type="InterPro" id="IPR000551">
    <property type="entry name" value="MerR-type_HTH_dom"/>
</dbReference>
<dbReference type="Pfam" id="PF13411">
    <property type="entry name" value="MerR_1"/>
    <property type="match status" value="1"/>
</dbReference>
<evidence type="ECO:0000256" key="1">
    <source>
        <dbReference type="ARBA" id="ARBA00022491"/>
    </source>
</evidence>
<evidence type="ECO:0000256" key="2">
    <source>
        <dbReference type="ARBA" id="ARBA00023015"/>
    </source>
</evidence>
<sequence>MVIFRTHEVAKAAGVHENTIRQYEAQGFLSPVPRGTNGYREYSLLHLEQARLASLALRWPYLGNKQLLIDLVTSAVNGDPGMAMEYAYQYLAHVRVERTYAESAIEFLERWAAGHVLDVSAHPMRIQQAARHLNISIDMLRNWERNGLLTVPRDPNNHYRLYGSAEFGRLRVIRMLVQCGFSLMAILRMLEAFDSGKTSNLREALNVPVEDCGDINAIADNWLNKLVALEERAKRLIEQVGRLIELSQMQKPST</sequence>
<dbReference type="PANTHER" id="PTHR30204">
    <property type="entry name" value="REDOX-CYCLING DRUG-SENSING TRANSCRIPTIONAL ACTIVATOR SOXR"/>
    <property type="match status" value="1"/>
</dbReference>
<dbReference type="AlphaFoldDB" id="A0A326U645"/>
<dbReference type="EMBL" id="QKUF01000011">
    <property type="protein sequence ID" value="PZW28030.1"/>
    <property type="molecule type" value="Genomic_DNA"/>
</dbReference>
<feature type="domain" description="HTH merR-type" evidence="6">
    <location>
        <begin position="1"/>
        <end position="43"/>
    </location>
</feature>
<comment type="caution">
    <text evidence="7">The sequence shown here is derived from an EMBL/GenBank/DDBJ whole genome shotgun (WGS) entry which is preliminary data.</text>
</comment>
<dbReference type="Pfam" id="PF00376">
    <property type="entry name" value="MerR"/>
    <property type="match status" value="1"/>
</dbReference>
<dbReference type="SUPFAM" id="SSF46955">
    <property type="entry name" value="Putative DNA-binding domain"/>
    <property type="match status" value="2"/>
</dbReference>
<accession>A0A326U645</accession>
<feature type="coiled-coil region" evidence="5">
    <location>
        <begin position="219"/>
        <end position="246"/>
    </location>
</feature>
<keyword evidence="2" id="KW-0805">Transcription regulation</keyword>
<reference evidence="7 8" key="1">
    <citation type="submission" date="2018-06" db="EMBL/GenBank/DDBJ databases">
        <title>Genomic Encyclopedia of Archaeal and Bacterial Type Strains, Phase II (KMG-II): from individual species to whole genera.</title>
        <authorList>
            <person name="Goeker M."/>
        </authorList>
    </citation>
    <scope>NUCLEOTIDE SEQUENCE [LARGE SCALE GENOMIC DNA]</scope>
    <source>
        <strain evidence="7 8">ATCC BAA-1881</strain>
    </source>
</reference>
<keyword evidence="4" id="KW-0804">Transcription</keyword>